<comment type="caution">
    <text evidence="2">The sequence shown here is derived from an EMBL/GenBank/DDBJ whole genome shotgun (WGS) entry which is preliminary data.</text>
</comment>
<reference evidence="3" key="1">
    <citation type="journal article" date="2019" name="Int. J. Syst. Evol. Microbiol.">
        <title>The Global Catalogue of Microorganisms (GCM) 10K type strain sequencing project: providing services to taxonomists for standard genome sequencing and annotation.</title>
        <authorList>
            <consortium name="The Broad Institute Genomics Platform"/>
            <consortium name="The Broad Institute Genome Sequencing Center for Infectious Disease"/>
            <person name="Wu L."/>
            <person name="Ma J."/>
        </authorList>
    </citation>
    <scope>NUCLEOTIDE SEQUENCE [LARGE SCALE GENOMIC DNA]</scope>
    <source>
        <strain evidence="3">CCUG 60559</strain>
    </source>
</reference>
<name>A0ABW2IZL8_9GAMM</name>
<evidence type="ECO:0000313" key="2">
    <source>
        <dbReference type="EMBL" id="MFC7296298.1"/>
    </source>
</evidence>
<keyword evidence="3" id="KW-1185">Reference proteome</keyword>
<protein>
    <submittedName>
        <fullName evidence="2">DUF1525 domain-containing protein</fullName>
    </submittedName>
</protein>
<keyword evidence="1" id="KW-0732">Signal</keyword>
<gene>
    <name evidence="2" type="ORF">ACFQQA_16385</name>
</gene>
<feature type="signal peptide" evidence="1">
    <location>
        <begin position="1"/>
        <end position="23"/>
    </location>
</feature>
<accession>A0ABW2IZL8</accession>
<organism evidence="2 3">
    <name type="scientific">Marinobacter aromaticivorans</name>
    <dbReference type="NCBI Taxonomy" id="1494078"/>
    <lineage>
        <taxon>Bacteria</taxon>
        <taxon>Pseudomonadati</taxon>
        <taxon>Pseudomonadota</taxon>
        <taxon>Gammaproteobacteria</taxon>
        <taxon>Pseudomonadales</taxon>
        <taxon>Marinobacteraceae</taxon>
        <taxon>Marinobacter</taxon>
    </lineage>
</organism>
<proteinExistence type="predicted"/>
<dbReference type="Proteomes" id="UP001596506">
    <property type="component" value="Unassembled WGS sequence"/>
</dbReference>
<dbReference type="Pfam" id="PF07511">
    <property type="entry name" value="DUF1525"/>
    <property type="match status" value="1"/>
</dbReference>
<feature type="chain" id="PRO_5046243067" evidence="1">
    <location>
        <begin position="24"/>
        <end position="155"/>
    </location>
</feature>
<dbReference type="EMBL" id="JBHTBD010000009">
    <property type="protein sequence ID" value="MFC7296298.1"/>
    <property type="molecule type" value="Genomic_DNA"/>
</dbReference>
<sequence>MNRHLLQSLGFVVTVLASASTLAADSIQTIRIFETNDQFVLQDKRLSDRVQIEVYDMDSKNRATKQLNQRMRALVPKKIQPSKVEKAYRDAFSQVLNSSHWPAINQEIQAGARAIEAAMRFGIEKLPAIVFNDRQVVYGERSLKAALAVYSRENH</sequence>
<evidence type="ECO:0000256" key="1">
    <source>
        <dbReference type="SAM" id="SignalP"/>
    </source>
</evidence>
<dbReference type="RefSeq" id="WP_100689787.1">
    <property type="nucleotide sequence ID" value="NZ_JBHTBD010000009.1"/>
</dbReference>
<evidence type="ECO:0000313" key="3">
    <source>
        <dbReference type="Proteomes" id="UP001596506"/>
    </source>
</evidence>
<dbReference type="InterPro" id="IPR011090">
    <property type="entry name" value="Integr_conj_element_PFL4709"/>
</dbReference>